<name>A0ABS5RMR0_9MYCO</name>
<evidence type="ECO:0000313" key="2">
    <source>
        <dbReference type="EMBL" id="MBS9535580.1"/>
    </source>
</evidence>
<sequence length="151" mass="15930">MDTTTSRKRARQRVLEQHRAAVAERAARERENIKDLTEFAVRSAQAAKVDDWLAKKIAEATQSAENRRLRHLVAAGRALHAMRARGESVASVATSAGITQSRARELLKLAGGETDGTAAGPSDADVAGDTSGGHDDEVVGTELGAVGTGEE</sequence>
<keyword evidence="3" id="KW-1185">Reference proteome</keyword>
<protein>
    <submittedName>
        <fullName evidence="2">Uncharacterized protein</fullName>
    </submittedName>
</protein>
<evidence type="ECO:0000313" key="3">
    <source>
        <dbReference type="Proteomes" id="UP001519535"/>
    </source>
</evidence>
<evidence type="ECO:0000256" key="1">
    <source>
        <dbReference type="SAM" id="MobiDB-lite"/>
    </source>
</evidence>
<gene>
    <name evidence="2" type="ORF">KIH27_18500</name>
</gene>
<dbReference type="RefSeq" id="WP_214094437.1">
    <property type="nucleotide sequence ID" value="NZ_JAHCLR010000050.1"/>
</dbReference>
<proteinExistence type="predicted"/>
<reference evidence="2 3" key="1">
    <citation type="submission" date="2021-05" db="EMBL/GenBank/DDBJ databases">
        <title>Mycobacterium acidophilum sp. nov., an extremely acid-tolerant member of the genus Mycobacterium.</title>
        <authorList>
            <person name="Xia J."/>
        </authorList>
    </citation>
    <scope>NUCLEOTIDE SEQUENCE [LARGE SCALE GENOMIC DNA]</scope>
    <source>
        <strain evidence="2 3">M1</strain>
    </source>
</reference>
<dbReference type="Proteomes" id="UP001519535">
    <property type="component" value="Unassembled WGS sequence"/>
</dbReference>
<feature type="region of interest" description="Disordered" evidence="1">
    <location>
        <begin position="109"/>
        <end position="151"/>
    </location>
</feature>
<dbReference type="EMBL" id="JAHCLR010000050">
    <property type="protein sequence ID" value="MBS9535580.1"/>
    <property type="molecule type" value="Genomic_DNA"/>
</dbReference>
<organism evidence="2 3">
    <name type="scientific">Mycolicibacter acidiphilus</name>
    <dbReference type="NCBI Taxonomy" id="2835306"/>
    <lineage>
        <taxon>Bacteria</taxon>
        <taxon>Bacillati</taxon>
        <taxon>Actinomycetota</taxon>
        <taxon>Actinomycetes</taxon>
        <taxon>Mycobacteriales</taxon>
        <taxon>Mycobacteriaceae</taxon>
        <taxon>Mycolicibacter</taxon>
    </lineage>
</organism>
<accession>A0ABS5RMR0</accession>
<comment type="caution">
    <text evidence="2">The sequence shown here is derived from an EMBL/GenBank/DDBJ whole genome shotgun (WGS) entry which is preliminary data.</text>
</comment>